<keyword evidence="3" id="KW-1185">Reference proteome</keyword>
<gene>
    <name evidence="2" type="ORF">HNAJ_LOCUS11927</name>
</gene>
<evidence type="ECO:0000256" key="1">
    <source>
        <dbReference type="SAM" id="MobiDB-lite"/>
    </source>
</evidence>
<proteinExistence type="predicted"/>
<reference evidence="2 3" key="2">
    <citation type="submission" date="2018-11" db="EMBL/GenBank/DDBJ databases">
        <authorList>
            <consortium name="Pathogen Informatics"/>
        </authorList>
    </citation>
    <scope>NUCLEOTIDE SEQUENCE [LARGE SCALE GENOMIC DNA]</scope>
</reference>
<feature type="region of interest" description="Disordered" evidence="1">
    <location>
        <begin position="41"/>
        <end position="155"/>
    </location>
</feature>
<feature type="compositionally biased region" description="Low complexity" evidence="1">
    <location>
        <begin position="79"/>
        <end position="99"/>
    </location>
</feature>
<dbReference type="OrthoDB" id="10410161at2759"/>
<evidence type="ECO:0000313" key="2">
    <source>
        <dbReference type="EMBL" id="VDO11725.1"/>
    </source>
</evidence>
<dbReference type="STRING" id="102285.A0A0R3TVS7"/>
<feature type="compositionally biased region" description="Polar residues" evidence="1">
    <location>
        <begin position="42"/>
        <end position="70"/>
    </location>
</feature>
<accession>A0A0R3TVS7</accession>
<dbReference type="AlphaFoldDB" id="A0A0R3TVS7"/>
<sequence length="155" mass="17176">MPRQLGKYMQSCWHQNPNRRPTFASLVISLSQLKREYCETAELSSPTDSGILSMPRQQISKPSLSNSPNFQEIRENSRSRPSSSVTTPVQTPTESQSSQINVNSQGSRLPRIKPIMTDDDIQVELPAEMTSPGNTSTTTTTVTTVRRNSDGGESF</sequence>
<name>A0A0R3TVS7_RODNA</name>
<dbReference type="Proteomes" id="UP000278807">
    <property type="component" value="Unassembled WGS sequence"/>
</dbReference>
<protein>
    <submittedName>
        <fullName evidence="4">PK_Tyr_Ser-Thr domain-containing protein</fullName>
    </submittedName>
</protein>
<dbReference type="EMBL" id="UZAE01013893">
    <property type="protein sequence ID" value="VDO11725.1"/>
    <property type="molecule type" value="Genomic_DNA"/>
</dbReference>
<dbReference type="WBParaSite" id="HNAJ_0001193801-mRNA-1">
    <property type="protein sequence ID" value="HNAJ_0001193801-mRNA-1"/>
    <property type="gene ID" value="HNAJ_0001193801"/>
</dbReference>
<evidence type="ECO:0000313" key="4">
    <source>
        <dbReference type="WBParaSite" id="HNAJ_0001193801-mRNA-1"/>
    </source>
</evidence>
<feature type="compositionally biased region" description="Low complexity" evidence="1">
    <location>
        <begin position="134"/>
        <end position="146"/>
    </location>
</feature>
<reference evidence="4" key="1">
    <citation type="submission" date="2017-02" db="UniProtKB">
        <authorList>
            <consortium name="WormBaseParasite"/>
        </authorList>
    </citation>
    <scope>IDENTIFICATION</scope>
</reference>
<evidence type="ECO:0000313" key="3">
    <source>
        <dbReference type="Proteomes" id="UP000278807"/>
    </source>
</evidence>
<organism evidence="4">
    <name type="scientific">Rodentolepis nana</name>
    <name type="common">Dwarf tapeworm</name>
    <name type="synonym">Hymenolepis nana</name>
    <dbReference type="NCBI Taxonomy" id="102285"/>
    <lineage>
        <taxon>Eukaryota</taxon>
        <taxon>Metazoa</taxon>
        <taxon>Spiralia</taxon>
        <taxon>Lophotrochozoa</taxon>
        <taxon>Platyhelminthes</taxon>
        <taxon>Cestoda</taxon>
        <taxon>Eucestoda</taxon>
        <taxon>Cyclophyllidea</taxon>
        <taxon>Hymenolepididae</taxon>
        <taxon>Rodentolepis</taxon>
    </lineage>
</organism>